<feature type="compositionally biased region" description="Polar residues" evidence="1">
    <location>
        <begin position="340"/>
        <end position="349"/>
    </location>
</feature>
<protein>
    <submittedName>
        <fullName evidence="2">Uncharacterized protein</fullName>
    </submittedName>
</protein>
<dbReference type="OrthoDB" id="10054715at2759"/>
<organism evidence="2 3">
    <name type="scientific">Mizuhopecten yessoensis</name>
    <name type="common">Japanese scallop</name>
    <name type="synonym">Patinopecten yessoensis</name>
    <dbReference type="NCBI Taxonomy" id="6573"/>
    <lineage>
        <taxon>Eukaryota</taxon>
        <taxon>Metazoa</taxon>
        <taxon>Spiralia</taxon>
        <taxon>Lophotrochozoa</taxon>
        <taxon>Mollusca</taxon>
        <taxon>Bivalvia</taxon>
        <taxon>Autobranchia</taxon>
        <taxon>Pteriomorphia</taxon>
        <taxon>Pectinida</taxon>
        <taxon>Pectinoidea</taxon>
        <taxon>Pectinidae</taxon>
        <taxon>Mizuhopecten</taxon>
    </lineage>
</organism>
<evidence type="ECO:0000313" key="3">
    <source>
        <dbReference type="Proteomes" id="UP000242188"/>
    </source>
</evidence>
<proteinExistence type="predicted"/>
<dbReference type="AlphaFoldDB" id="A0A210Q781"/>
<feature type="region of interest" description="Disordered" evidence="1">
    <location>
        <begin position="320"/>
        <end position="349"/>
    </location>
</feature>
<evidence type="ECO:0000256" key="1">
    <source>
        <dbReference type="SAM" id="MobiDB-lite"/>
    </source>
</evidence>
<name>A0A210Q781_MIZYE</name>
<sequence>MDRKPPRPRTLALTPPSGKKQIKVSRQRKTASWVSKNEKQHDLRYLANDIKSIIQGISFEKSTEASAEATDNGFMRRAAYIGVRRSTSSDDNRRLSSRRSDVVSSFYRERQERDHHTRESMHIARRAALQDVYNEERGELANSSSLKRISCPWDMYYDTDRDECRSLQMMAKELRHVQDVREKEVRDLLAVNTKLQDNLFESDQEICVLQESNAGLEGRLTDMLQVYERIKGNLKRCLAKVKDLEKLGKLTGNYSDDEIILRNGKGDKSEVSSVSSGFNTLSESEIISLGPGYEGDGEGSICADISRQLDDAINGTAPLPGLPVANISGKQTDRPPVPSNTPRSATPSNDLAQISADKQFIGRLQADVNSLSEVNSEQSKEIERLRCDLMTCRKHMMTSQFQLEAVEIECGRLLSMEDQLISVITLLKRAREQHVHRQLLGDIMMGAIAAAVALETDASPGLCAESFLRELQEQLSLHPVLMSVELLEGAVSSRVTLSNVEKVSRQNKSLLEDLKFIDDEDCGQLSDNDSFHSLGIHLNDHDDKAHNDSE</sequence>
<accession>A0A210Q781</accession>
<comment type="caution">
    <text evidence="2">The sequence shown here is derived from an EMBL/GenBank/DDBJ whole genome shotgun (WGS) entry which is preliminary data.</text>
</comment>
<reference evidence="2 3" key="1">
    <citation type="journal article" date="2017" name="Nat. Ecol. Evol.">
        <title>Scallop genome provides insights into evolution of bilaterian karyotype and development.</title>
        <authorList>
            <person name="Wang S."/>
            <person name="Zhang J."/>
            <person name="Jiao W."/>
            <person name="Li J."/>
            <person name="Xun X."/>
            <person name="Sun Y."/>
            <person name="Guo X."/>
            <person name="Huan P."/>
            <person name="Dong B."/>
            <person name="Zhang L."/>
            <person name="Hu X."/>
            <person name="Sun X."/>
            <person name="Wang J."/>
            <person name="Zhao C."/>
            <person name="Wang Y."/>
            <person name="Wang D."/>
            <person name="Huang X."/>
            <person name="Wang R."/>
            <person name="Lv J."/>
            <person name="Li Y."/>
            <person name="Zhang Z."/>
            <person name="Liu B."/>
            <person name="Lu W."/>
            <person name="Hui Y."/>
            <person name="Liang J."/>
            <person name="Zhou Z."/>
            <person name="Hou R."/>
            <person name="Li X."/>
            <person name="Liu Y."/>
            <person name="Li H."/>
            <person name="Ning X."/>
            <person name="Lin Y."/>
            <person name="Zhao L."/>
            <person name="Xing Q."/>
            <person name="Dou J."/>
            <person name="Li Y."/>
            <person name="Mao J."/>
            <person name="Guo H."/>
            <person name="Dou H."/>
            <person name="Li T."/>
            <person name="Mu C."/>
            <person name="Jiang W."/>
            <person name="Fu Q."/>
            <person name="Fu X."/>
            <person name="Miao Y."/>
            <person name="Liu J."/>
            <person name="Yu Q."/>
            <person name="Li R."/>
            <person name="Liao H."/>
            <person name="Li X."/>
            <person name="Kong Y."/>
            <person name="Jiang Z."/>
            <person name="Chourrout D."/>
            <person name="Li R."/>
            <person name="Bao Z."/>
        </authorList>
    </citation>
    <scope>NUCLEOTIDE SEQUENCE [LARGE SCALE GENOMIC DNA]</scope>
    <source>
        <strain evidence="2 3">PY_sf001</strain>
    </source>
</reference>
<gene>
    <name evidence="2" type="ORF">KP79_PYT12082</name>
</gene>
<dbReference type="Proteomes" id="UP000242188">
    <property type="component" value="Unassembled WGS sequence"/>
</dbReference>
<dbReference type="EMBL" id="NEDP02004734">
    <property type="protein sequence ID" value="OWF44593.1"/>
    <property type="molecule type" value="Genomic_DNA"/>
</dbReference>
<keyword evidence="3" id="KW-1185">Reference proteome</keyword>
<evidence type="ECO:0000313" key="2">
    <source>
        <dbReference type="EMBL" id="OWF44593.1"/>
    </source>
</evidence>